<dbReference type="SMART" id="SM00919">
    <property type="entry name" value="Malic_M"/>
    <property type="match status" value="1"/>
</dbReference>
<dbReference type="InterPro" id="IPR012302">
    <property type="entry name" value="Malic_NAD-bd"/>
</dbReference>
<evidence type="ECO:0000256" key="14">
    <source>
        <dbReference type="PIRSR" id="PIRSR036684-3"/>
    </source>
</evidence>
<evidence type="ECO:0000256" key="4">
    <source>
        <dbReference type="ARBA" id="ARBA00008756"/>
    </source>
</evidence>
<evidence type="ECO:0000256" key="10">
    <source>
        <dbReference type="ARBA" id="ARBA00050924"/>
    </source>
</evidence>
<dbReference type="InterPro" id="IPR037062">
    <property type="entry name" value="Malic_N_dom_sf"/>
</dbReference>
<keyword evidence="18" id="KW-1185">Reference proteome</keyword>
<dbReference type="EMBL" id="BMIY01000007">
    <property type="protein sequence ID" value="GFZ75742.1"/>
    <property type="molecule type" value="Genomic_DNA"/>
</dbReference>
<dbReference type="SUPFAM" id="SSF51735">
    <property type="entry name" value="NAD(P)-binding Rossmann-fold domains"/>
    <property type="match status" value="1"/>
</dbReference>
<feature type="active site" description="Proton acceptor" evidence="12">
    <location>
        <position position="95"/>
    </location>
</feature>
<comment type="catalytic activity">
    <reaction evidence="10">
        <text>(S)-malate + NADP(+) = pyruvate + CO2 + NADPH</text>
        <dbReference type="Rhea" id="RHEA:18253"/>
        <dbReference type="ChEBI" id="CHEBI:15361"/>
        <dbReference type="ChEBI" id="CHEBI:15589"/>
        <dbReference type="ChEBI" id="CHEBI:16526"/>
        <dbReference type="ChEBI" id="CHEBI:57783"/>
        <dbReference type="ChEBI" id="CHEBI:58349"/>
        <dbReference type="EC" id="1.1.1.40"/>
    </reaction>
</comment>
<evidence type="ECO:0000256" key="12">
    <source>
        <dbReference type="PIRSR" id="PIRSR036684-1"/>
    </source>
</evidence>
<comment type="cofactor">
    <cofactor evidence="1">
        <name>Mn(2+)</name>
        <dbReference type="ChEBI" id="CHEBI:29035"/>
    </cofactor>
</comment>
<dbReference type="PIRSF" id="PIRSF036684">
    <property type="entry name" value="ME_PTA"/>
    <property type="match status" value="1"/>
</dbReference>
<reference evidence="17" key="1">
    <citation type="journal article" date="2014" name="Int. J. Syst. Evol. Microbiol.">
        <title>Complete genome sequence of Corynebacterium casei LMG S-19264T (=DSM 44701T), isolated from a smear-ripened cheese.</title>
        <authorList>
            <consortium name="US DOE Joint Genome Institute (JGI-PGF)"/>
            <person name="Walter F."/>
            <person name="Albersmeier A."/>
            <person name="Kalinowski J."/>
            <person name="Ruckert C."/>
        </authorList>
    </citation>
    <scope>NUCLEOTIDE SEQUENCE</scope>
    <source>
        <strain evidence="17">CGMCC 1.15425</strain>
    </source>
</reference>
<evidence type="ECO:0000256" key="13">
    <source>
        <dbReference type="PIRSR" id="PIRSR036684-2"/>
    </source>
</evidence>
<dbReference type="Gene3D" id="3.40.50.720">
    <property type="entry name" value="NAD(P)-binding Rossmann-like Domain"/>
    <property type="match status" value="1"/>
</dbReference>
<dbReference type="Proteomes" id="UP000627715">
    <property type="component" value="Unassembled WGS sequence"/>
</dbReference>
<dbReference type="InterPro" id="IPR002505">
    <property type="entry name" value="PTA_PTB"/>
</dbReference>
<evidence type="ECO:0000256" key="6">
    <source>
        <dbReference type="ARBA" id="ARBA00023002"/>
    </source>
</evidence>
<dbReference type="PROSITE" id="PS00331">
    <property type="entry name" value="MALIC_ENZYMES"/>
    <property type="match status" value="1"/>
</dbReference>
<keyword evidence="6" id="KW-0560">Oxidoreductase</keyword>
<dbReference type="InterPro" id="IPR012301">
    <property type="entry name" value="Malic_N_dom"/>
</dbReference>
<keyword evidence="7" id="KW-0511">Multifunctional enzyme</keyword>
<evidence type="ECO:0000256" key="2">
    <source>
        <dbReference type="ARBA" id="ARBA00001946"/>
    </source>
</evidence>
<dbReference type="InterPro" id="IPR042113">
    <property type="entry name" value="P_AcTrfase_dom1"/>
</dbReference>
<evidence type="ECO:0000313" key="17">
    <source>
        <dbReference type="EMBL" id="GFZ75742.1"/>
    </source>
</evidence>
<keyword evidence="5 13" id="KW-0479">Metal-binding</keyword>
<comment type="caution">
    <text evidence="17">The sequence shown here is derived from an EMBL/GenBank/DDBJ whole genome shotgun (WGS) entry which is preliminary data.</text>
</comment>
<feature type="binding site" evidence="14">
    <location>
        <position position="163"/>
    </location>
    <ligand>
        <name>a divalent metal cation</name>
        <dbReference type="ChEBI" id="CHEBI:60240"/>
    </ligand>
</feature>
<evidence type="ECO:0000256" key="5">
    <source>
        <dbReference type="ARBA" id="ARBA00022723"/>
    </source>
</evidence>
<evidence type="ECO:0000256" key="1">
    <source>
        <dbReference type="ARBA" id="ARBA00001936"/>
    </source>
</evidence>
<dbReference type="Gene3D" id="3.40.50.10380">
    <property type="entry name" value="Malic enzyme, N-terminal domain"/>
    <property type="match status" value="1"/>
</dbReference>
<reference evidence="17" key="2">
    <citation type="submission" date="2020-09" db="EMBL/GenBank/DDBJ databases">
        <authorList>
            <person name="Sun Q."/>
            <person name="Zhou Y."/>
        </authorList>
    </citation>
    <scope>NUCLEOTIDE SEQUENCE</scope>
    <source>
        <strain evidence="17">CGMCC 1.15425</strain>
    </source>
</reference>
<dbReference type="GO" id="GO:0004473">
    <property type="term" value="F:malate dehydrogenase (decarboxylating) (NADP+) activity"/>
    <property type="evidence" value="ECO:0007669"/>
    <property type="project" value="UniProtKB-EC"/>
</dbReference>
<dbReference type="InterPro" id="IPR012188">
    <property type="entry name" value="ME_PTA"/>
</dbReference>
<dbReference type="EC" id="1.1.1.40" evidence="8"/>
<comment type="similarity">
    <text evidence="3">In the N-terminal section; belongs to the malic enzymes family.</text>
</comment>
<dbReference type="Pfam" id="PF00390">
    <property type="entry name" value="malic"/>
    <property type="match status" value="1"/>
</dbReference>
<dbReference type="Pfam" id="PF01515">
    <property type="entry name" value="PTA_PTB"/>
    <property type="match status" value="1"/>
</dbReference>
<feature type="binding site" evidence="13">
    <location>
        <position position="138"/>
    </location>
    <ligand>
        <name>a divalent metal cation</name>
        <dbReference type="ChEBI" id="CHEBI:60240"/>
    </ligand>
</feature>
<name>A0A916VI90_9GAMM</name>
<keyword evidence="14" id="KW-0521">NADP</keyword>
<evidence type="ECO:0000259" key="15">
    <source>
        <dbReference type="SMART" id="SM00919"/>
    </source>
</evidence>
<dbReference type="GO" id="GO:0016746">
    <property type="term" value="F:acyltransferase activity"/>
    <property type="evidence" value="ECO:0007669"/>
    <property type="project" value="InterPro"/>
</dbReference>
<dbReference type="InterPro" id="IPR051674">
    <property type="entry name" value="Malate_Decarboxylase"/>
</dbReference>
<dbReference type="InterPro" id="IPR036291">
    <property type="entry name" value="NAD(P)-bd_dom_sf"/>
</dbReference>
<protein>
    <recommendedName>
        <fullName evidence="9">NADP-dependent malic enzyme</fullName>
        <ecNumber evidence="8">1.1.1.40</ecNumber>
    </recommendedName>
</protein>
<dbReference type="Gene3D" id="3.40.50.10750">
    <property type="entry name" value="Isocitrate/Isopropylmalate dehydrogenase-like"/>
    <property type="match status" value="1"/>
</dbReference>
<dbReference type="Pfam" id="PF03949">
    <property type="entry name" value="Malic_M"/>
    <property type="match status" value="1"/>
</dbReference>
<feature type="binding site" evidence="14">
    <location>
        <begin position="77"/>
        <end position="84"/>
    </location>
    <ligand>
        <name>NADP(+)</name>
        <dbReference type="ChEBI" id="CHEBI:58349"/>
    </ligand>
</feature>
<comment type="catalytic activity">
    <reaction evidence="11">
        <text>oxaloacetate + H(+) = pyruvate + CO2</text>
        <dbReference type="Rhea" id="RHEA:15641"/>
        <dbReference type="ChEBI" id="CHEBI:15361"/>
        <dbReference type="ChEBI" id="CHEBI:15378"/>
        <dbReference type="ChEBI" id="CHEBI:16452"/>
        <dbReference type="ChEBI" id="CHEBI:16526"/>
        <dbReference type="EC" id="1.1.1.40"/>
    </reaction>
</comment>
<evidence type="ECO:0000259" key="16">
    <source>
        <dbReference type="SMART" id="SM01274"/>
    </source>
</evidence>
<evidence type="ECO:0000256" key="9">
    <source>
        <dbReference type="ARBA" id="ARBA00040273"/>
    </source>
</evidence>
<dbReference type="FunFam" id="3.40.50.720:FF:000095">
    <property type="entry name" value="NADP-dependent malic enzyme"/>
    <property type="match status" value="1"/>
</dbReference>
<dbReference type="CDD" id="cd05311">
    <property type="entry name" value="NAD_bind_2_malic_enz"/>
    <property type="match status" value="1"/>
</dbReference>
<feature type="domain" description="Malic enzyme NAD-binding" evidence="15">
    <location>
        <begin position="164"/>
        <end position="401"/>
    </location>
</feature>
<evidence type="ECO:0000256" key="7">
    <source>
        <dbReference type="ARBA" id="ARBA00023268"/>
    </source>
</evidence>
<feature type="binding site" evidence="13">
    <location>
        <position position="137"/>
    </location>
    <ligand>
        <name>a divalent metal cation</name>
        <dbReference type="ChEBI" id="CHEBI:60240"/>
    </ligand>
</feature>
<dbReference type="GO" id="GO:0006108">
    <property type="term" value="P:malate metabolic process"/>
    <property type="evidence" value="ECO:0007669"/>
    <property type="project" value="InterPro"/>
</dbReference>
<dbReference type="PANTHER" id="PTHR43237:SF4">
    <property type="entry name" value="NADP-DEPENDENT MALIC ENZYME"/>
    <property type="match status" value="1"/>
</dbReference>
<evidence type="ECO:0000256" key="8">
    <source>
        <dbReference type="ARBA" id="ARBA00038964"/>
    </source>
</evidence>
<dbReference type="GO" id="GO:0051287">
    <property type="term" value="F:NAD binding"/>
    <property type="evidence" value="ECO:0007669"/>
    <property type="project" value="InterPro"/>
</dbReference>
<dbReference type="SUPFAM" id="SSF53659">
    <property type="entry name" value="Isocitrate/Isopropylmalate dehydrogenase-like"/>
    <property type="match status" value="1"/>
</dbReference>
<comment type="similarity">
    <text evidence="4">In the C-terminal section; belongs to the phosphate acetyltransferase and butyryltransferase family.</text>
</comment>
<evidence type="ECO:0000256" key="11">
    <source>
        <dbReference type="ARBA" id="ARBA00051384"/>
    </source>
</evidence>
<dbReference type="GO" id="GO:0046872">
    <property type="term" value="F:metal ion binding"/>
    <property type="evidence" value="ECO:0007669"/>
    <property type="project" value="UniProtKB-KW"/>
</dbReference>
<comment type="cofactor">
    <cofactor evidence="2">
        <name>Mg(2+)</name>
        <dbReference type="ChEBI" id="CHEBI:18420"/>
    </cofactor>
</comment>
<organism evidence="17 18">
    <name type="scientific">Pseudohongiella nitratireducens</name>
    <dbReference type="NCBI Taxonomy" id="1768907"/>
    <lineage>
        <taxon>Bacteria</taxon>
        <taxon>Pseudomonadati</taxon>
        <taxon>Pseudomonadota</taxon>
        <taxon>Gammaproteobacteria</taxon>
        <taxon>Pseudomonadales</taxon>
        <taxon>Pseudohongiellaceae</taxon>
        <taxon>Pseudohongiella</taxon>
    </lineage>
</organism>
<dbReference type="AlphaFoldDB" id="A0A916VI90"/>
<dbReference type="SMART" id="SM01274">
    <property type="entry name" value="malic"/>
    <property type="match status" value="1"/>
</dbReference>
<dbReference type="Gene3D" id="3.40.50.10950">
    <property type="match status" value="1"/>
</dbReference>
<dbReference type="PANTHER" id="PTHR43237">
    <property type="entry name" value="NADP-DEPENDENT MALIC ENZYME"/>
    <property type="match status" value="1"/>
</dbReference>
<dbReference type="FunFam" id="3.40.50.10380:FF:000003">
    <property type="entry name" value="NADP-dependent malic enzyme"/>
    <property type="match status" value="1"/>
</dbReference>
<feature type="domain" description="Malic enzyme N-terminal" evidence="16">
    <location>
        <begin position="19"/>
        <end position="152"/>
    </location>
</feature>
<dbReference type="InterPro" id="IPR015884">
    <property type="entry name" value="Malic_enzyme_CS"/>
</dbReference>
<dbReference type="InterPro" id="IPR046346">
    <property type="entry name" value="Aminoacid_DH-like_N_sf"/>
</dbReference>
<proteinExistence type="inferred from homology"/>
<accession>A0A916VI90</accession>
<feature type="binding site" evidence="14">
    <location>
        <position position="288"/>
    </location>
    <ligand>
        <name>NADP(+)</name>
        <dbReference type="ChEBI" id="CHEBI:58349"/>
    </ligand>
</feature>
<sequence length="762" mass="82919">MSDDSFKDSALRYHSDPVPGKLAIRPTKPLANNRDLSRAYSPGVAFACEEIASDPRQAANLTARGNLVAVISNGTAVLGLGNIGPLAAKPVMEGKAVLFKKFADIDVFDIEINETDVDKLVDIIASLEPTFGGINLEDIKAPECFLVERKLTEIMNIPVFHDDQHGTAIVAAAAVYNGLRLVNKSFEEIKLVASGAGAASIACVELLLSMGVKKENVRMLDRNGVIYQGREAGMNPWKEKFAVETDDRTIEDAIVDADLFLGLSGPGVLNAEVVKTMARDPLILAMSNPIPEIMPEDAKAARPDAILATGRSDYPNQVNNVLCFPFIFRGALDCGATHINDAMKRAAVKAIANLAMREVSEAVAKAYIDEELKFGREYLIPKPFDPRLIEEVPLAVVKAAMESGAATRPIEDLEAYRHKLSDYVNSSRLFMQPNINVAKKHPAKIVYAEGENDDVLLSMQAIVDEGVARPILIGRQNVIEEKMQAMGLRLEPGKDFTVFNAEQADLHDRYWQHYHQSVGRSGVAADAARSAVLNNSTILAAAMVSLGEADGMVCGKVGRFDTHLRDIRPIIRSTNTEGRLSSICVLLLDDGPLFLADPFVNVNPDEDGIVDIAKDAIHFVQQGFDIEPVVALVSHSNFGTYEDESALKMKRAADRLRNELPDVQIDGEMHALTALNQDLRDSVFEGANIKGRANVLIMPNMDAASITLGMLRSFTNGRLIGPFLNGMEKPAHILIPSVSGRGILNLTALMSADIVRRAQQKR</sequence>
<dbReference type="InterPro" id="IPR042112">
    <property type="entry name" value="P_AcTrfase_dom2"/>
</dbReference>
<evidence type="ECO:0000256" key="3">
    <source>
        <dbReference type="ARBA" id="ARBA00007686"/>
    </source>
</evidence>
<dbReference type="InterPro" id="IPR045213">
    <property type="entry name" value="Malic_NAD-bd_bact_type"/>
</dbReference>
<evidence type="ECO:0000313" key="18">
    <source>
        <dbReference type="Proteomes" id="UP000627715"/>
    </source>
</evidence>
<gene>
    <name evidence="17" type="primary">maeB</name>
    <name evidence="17" type="ORF">GCM10011403_17630</name>
</gene>
<dbReference type="SUPFAM" id="SSF53223">
    <property type="entry name" value="Aminoacid dehydrogenase-like, N-terminal domain"/>
    <property type="match status" value="1"/>
</dbReference>
<dbReference type="OrthoDB" id="9805787at2"/>